<dbReference type="RefSeq" id="WP_390226055.1">
    <property type="nucleotide sequence ID" value="NZ_JBHTAA010000015.1"/>
</dbReference>
<keyword evidence="1" id="KW-0472">Membrane</keyword>
<organism evidence="3 4">
    <name type="scientific">Haloferax namakaokahaiae</name>
    <dbReference type="NCBI Taxonomy" id="1748331"/>
    <lineage>
        <taxon>Archaea</taxon>
        <taxon>Methanobacteriati</taxon>
        <taxon>Methanobacteriota</taxon>
        <taxon>Stenosarchaea group</taxon>
        <taxon>Halobacteria</taxon>
        <taxon>Halobacteriales</taxon>
        <taxon>Haloferacaceae</taxon>
        <taxon>Haloferax</taxon>
    </lineage>
</organism>
<dbReference type="Pfam" id="PF07760">
    <property type="entry name" value="DUF1616"/>
    <property type="match status" value="1"/>
</dbReference>
<sequence>MIPDTTSRRVDSAFERQFTTILVLLSGYTVVAAGLLWLVEWLPTFVRIPLALPILLLTPGFAVVTALVPTSASAPEQPDDDVSSTSAYLPEGLGVFERVTLAVVVSIALVPLVTLGVNVVAGIDIGLILAGVSLVTVGATAAAIHRRPTTGTHAWGSSSSSIWEAVPTDRLTVGALVLALLLVGTSAAVSLPGSEEPTDMTEFYVGNTSANGTFVASDYPQSFAVGEEKPYHLKIRSNDDDSRQYEVVALLTTGSGDSAATTELGRTTTTVQPNETATVRYPVEPTQRGENLTLRFLLYHGTAPQEADVETADRVLRISIDVGQQSADTDSTETLILPPVEHTLDNGVTE</sequence>
<keyword evidence="1" id="KW-1133">Transmembrane helix</keyword>
<gene>
    <name evidence="3" type="ORF">ACFQJC_17960</name>
</gene>
<keyword evidence="4" id="KW-1185">Reference proteome</keyword>
<feature type="transmembrane region" description="Helical" evidence="1">
    <location>
        <begin position="125"/>
        <end position="144"/>
    </location>
</feature>
<keyword evidence="1" id="KW-0812">Transmembrane</keyword>
<dbReference type="InterPro" id="IPR011674">
    <property type="entry name" value="DUF1616"/>
</dbReference>
<evidence type="ECO:0000259" key="2">
    <source>
        <dbReference type="Pfam" id="PF07760"/>
    </source>
</evidence>
<feature type="transmembrane region" description="Helical" evidence="1">
    <location>
        <begin position="45"/>
        <end position="68"/>
    </location>
</feature>
<evidence type="ECO:0000313" key="3">
    <source>
        <dbReference type="EMBL" id="MFC7205400.1"/>
    </source>
</evidence>
<reference evidence="3 4" key="1">
    <citation type="journal article" date="2019" name="Int. J. Syst. Evol. Microbiol.">
        <title>The Global Catalogue of Microorganisms (GCM) 10K type strain sequencing project: providing services to taxonomists for standard genome sequencing and annotation.</title>
        <authorList>
            <consortium name="The Broad Institute Genomics Platform"/>
            <consortium name="The Broad Institute Genome Sequencing Center for Infectious Disease"/>
            <person name="Wu L."/>
            <person name="Ma J."/>
        </authorList>
    </citation>
    <scope>NUCLEOTIDE SEQUENCE [LARGE SCALE GENOMIC DNA]</scope>
    <source>
        <strain evidence="3 4">DSM 29988</strain>
    </source>
</reference>
<feature type="transmembrane region" description="Helical" evidence="1">
    <location>
        <begin position="171"/>
        <end position="191"/>
    </location>
</feature>
<feature type="transmembrane region" description="Helical" evidence="1">
    <location>
        <begin position="99"/>
        <end position="119"/>
    </location>
</feature>
<dbReference type="Proteomes" id="UP001596481">
    <property type="component" value="Unassembled WGS sequence"/>
</dbReference>
<dbReference type="AlphaFoldDB" id="A0ABD5ZJQ7"/>
<evidence type="ECO:0000313" key="4">
    <source>
        <dbReference type="Proteomes" id="UP001596481"/>
    </source>
</evidence>
<feature type="domain" description="DUF1616" evidence="2">
    <location>
        <begin position="29"/>
        <end position="320"/>
    </location>
</feature>
<name>A0ABD5ZJQ7_9EURY</name>
<dbReference type="EMBL" id="JBHTAA010000015">
    <property type="protein sequence ID" value="MFC7205400.1"/>
    <property type="molecule type" value="Genomic_DNA"/>
</dbReference>
<evidence type="ECO:0000256" key="1">
    <source>
        <dbReference type="SAM" id="Phobius"/>
    </source>
</evidence>
<comment type="caution">
    <text evidence="3">The sequence shown here is derived from an EMBL/GenBank/DDBJ whole genome shotgun (WGS) entry which is preliminary data.</text>
</comment>
<feature type="transmembrane region" description="Helical" evidence="1">
    <location>
        <begin position="21"/>
        <end position="39"/>
    </location>
</feature>
<protein>
    <submittedName>
        <fullName evidence="3">DUF1616 domain-containing protein</fullName>
    </submittedName>
</protein>
<proteinExistence type="predicted"/>
<accession>A0ABD5ZJQ7</accession>